<sequence>MIERLSSAMCQCDNQYGVICKKLRSGYTPPTMPPATTQLPACAQGLVQTDNYCYQSGDSKKSWQEALDDCVLKGGCGHCLEAGAHVTYGVTNWKQGEPNNYDNNEDCVAMNALTSQWNDAACYSFYNWICMAEL</sequence>
<name>A0A9D4KKE5_DREPO</name>
<dbReference type="PROSITE" id="PS50041">
    <property type="entry name" value="C_TYPE_LECTIN_2"/>
    <property type="match status" value="1"/>
</dbReference>
<dbReference type="InterPro" id="IPR050111">
    <property type="entry name" value="C-type_lectin/snaclec_domain"/>
</dbReference>
<dbReference type="InterPro" id="IPR001304">
    <property type="entry name" value="C-type_lectin-like"/>
</dbReference>
<organism evidence="3 4">
    <name type="scientific">Dreissena polymorpha</name>
    <name type="common">Zebra mussel</name>
    <name type="synonym">Mytilus polymorpha</name>
    <dbReference type="NCBI Taxonomy" id="45954"/>
    <lineage>
        <taxon>Eukaryota</taxon>
        <taxon>Metazoa</taxon>
        <taxon>Spiralia</taxon>
        <taxon>Lophotrochozoa</taxon>
        <taxon>Mollusca</taxon>
        <taxon>Bivalvia</taxon>
        <taxon>Autobranchia</taxon>
        <taxon>Heteroconchia</taxon>
        <taxon>Euheterodonta</taxon>
        <taxon>Imparidentia</taxon>
        <taxon>Neoheterodontei</taxon>
        <taxon>Myida</taxon>
        <taxon>Dreissenoidea</taxon>
        <taxon>Dreissenidae</taxon>
        <taxon>Dreissena</taxon>
    </lineage>
</organism>
<evidence type="ECO:0000313" key="3">
    <source>
        <dbReference type="EMBL" id="KAH3841520.1"/>
    </source>
</evidence>
<gene>
    <name evidence="3" type="ORF">DPMN_114985</name>
</gene>
<dbReference type="PANTHER" id="PTHR22803">
    <property type="entry name" value="MANNOSE, PHOSPHOLIPASE, LECTIN RECEPTOR RELATED"/>
    <property type="match status" value="1"/>
</dbReference>
<reference evidence="3" key="1">
    <citation type="journal article" date="2019" name="bioRxiv">
        <title>The Genome of the Zebra Mussel, Dreissena polymorpha: A Resource for Invasive Species Research.</title>
        <authorList>
            <person name="McCartney M.A."/>
            <person name="Auch B."/>
            <person name="Kono T."/>
            <person name="Mallez S."/>
            <person name="Zhang Y."/>
            <person name="Obille A."/>
            <person name="Becker A."/>
            <person name="Abrahante J.E."/>
            <person name="Garbe J."/>
            <person name="Badalamenti J.P."/>
            <person name="Herman A."/>
            <person name="Mangelson H."/>
            <person name="Liachko I."/>
            <person name="Sullivan S."/>
            <person name="Sone E.D."/>
            <person name="Koren S."/>
            <person name="Silverstein K.A.T."/>
            <person name="Beckman K.B."/>
            <person name="Gohl D.M."/>
        </authorList>
    </citation>
    <scope>NUCLEOTIDE SEQUENCE</scope>
    <source>
        <strain evidence="3">Duluth1</strain>
        <tissue evidence="3">Whole animal</tissue>
    </source>
</reference>
<dbReference type="Pfam" id="PF00059">
    <property type="entry name" value="Lectin_C"/>
    <property type="match status" value="1"/>
</dbReference>
<evidence type="ECO:0000313" key="4">
    <source>
        <dbReference type="Proteomes" id="UP000828390"/>
    </source>
</evidence>
<keyword evidence="4" id="KW-1185">Reference proteome</keyword>
<reference evidence="3" key="2">
    <citation type="submission" date="2020-11" db="EMBL/GenBank/DDBJ databases">
        <authorList>
            <person name="McCartney M.A."/>
            <person name="Auch B."/>
            <person name="Kono T."/>
            <person name="Mallez S."/>
            <person name="Becker A."/>
            <person name="Gohl D.M."/>
            <person name="Silverstein K.A.T."/>
            <person name="Koren S."/>
            <person name="Bechman K.B."/>
            <person name="Herman A."/>
            <person name="Abrahante J.E."/>
            <person name="Garbe J."/>
        </authorList>
    </citation>
    <scope>NUCLEOTIDE SEQUENCE</scope>
    <source>
        <strain evidence="3">Duluth1</strain>
        <tissue evidence="3">Whole animal</tissue>
    </source>
</reference>
<dbReference type="AlphaFoldDB" id="A0A9D4KKE5"/>
<dbReference type="PROSITE" id="PS00615">
    <property type="entry name" value="C_TYPE_LECTIN_1"/>
    <property type="match status" value="1"/>
</dbReference>
<dbReference type="InterPro" id="IPR016187">
    <property type="entry name" value="CTDL_fold"/>
</dbReference>
<protein>
    <recommendedName>
        <fullName evidence="2">C-type lectin domain-containing protein</fullName>
    </recommendedName>
</protein>
<dbReference type="Proteomes" id="UP000828390">
    <property type="component" value="Unassembled WGS sequence"/>
</dbReference>
<dbReference type="SUPFAM" id="SSF56436">
    <property type="entry name" value="C-type lectin-like"/>
    <property type="match status" value="1"/>
</dbReference>
<evidence type="ECO:0000259" key="2">
    <source>
        <dbReference type="PROSITE" id="PS50041"/>
    </source>
</evidence>
<evidence type="ECO:0000256" key="1">
    <source>
        <dbReference type="ARBA" id="ARBA00023157"/>
    </source>
</evidence>
<keyword evidence="1" id="KW-1015">Disulfide bond</keyword>
<proteinExistence type="predicted"/>
<dbReference type="InterPro" id="IPR016186">
    <property type="entry name" value="C-type_lectin-like/link_sf"/>
</dbReference>
<comment type="caution">
    <text evidence="3">The sequence shown here is derived from an EMBL/GenBank/DDBJ whole genome shotgun (WGS) entry which is preliminary data.</text>
</comment>
<accession>A0A9D4KKE5</accession>
<feature type="domain" description="C-type lectin" evidence="2">
    <location>
        <begin position="83"/>
        <end position="131"/>
    </location>
</feature>
<dbReference type="Gene3D" id="3.10.100.10">
    <property type="entry name" value="Mannose-Binding Protein A, subunit A"/>
    <property type="match status" value="1"/>
</dbReference>
<dbReference type="EMBL" id="JAIWYP010000004">
    <property type="protein sequence ID" value="KAH3841520.1"/>
    <property type="molecule type" value="Genomic_DNA"/>
</dbReference>
<dbReference type="InterPro" id="IPR018378">
    <property type="entry name" value="C-type_lectin_CS"/>
</dbReference>